<dbReference type="OrthoDB" id="94039at2759"/>
<dbReference type="EMBL" id="MU155583">
    <property type="protein sequence ID" value="KAF9472069.1"/>
    <property type="molecule type" value="Genomic_DNA"/>
</dbReference>
<gene>
    <name evidence="2" type="ORF">BDN70DRAFT_998347</name>
</gene>
<name>A0A9P5YMK3_9AGAR</name>
<dbReference type="Pfam" id="PF12697">
    <property type="entry name" value="Abhydrolase_6"/>
    <property type="match status" value="1"/>
</dbReference>
<comment type="caution">
    <text evidence="2">The sequence shown here is derived from an EMBL/GenBank/DDBJ whole genome shotgun (WGS) entry which is preliminary data.</text>
</comment>
<dbReference type="Proteomes" id="UP000807469">
    <property type="component" value="Unassembled WGS sequence"/>
</dbReference>
<dbReference type="SUPFAM" id="SSF53474">
    <property type="entry name" value="alpha/beta-Hydrolases"/>
    <property type="match status" value="1"/>
</dbReference>
<sequence length="347" mass="37850">MATVISTPLSLKPHGSSSPFHILANKYSTKQSESNVDGLTLVFLHAVGLHRETWEVTIQKLLDLDQPSSAHKSIIRDTFSIEIPNHGESALLNENAIAAQFSDSWPTRIIAESTHQFLTAGPGQGAGVNFADRKIVGIGHSIGAAALFLMRDIEPAVRFHAIIAIEPGISIKEHPATFKSSQMLTAWTWLRRDVWPTRKAAKKDLESSPVHSMWDPKVLDLFIKYGLRTHSAAKYKAPFAFAGVTTCASKAQEAACYRSEHLVVDAMNAYTLRTQELPVHIIFGKIHDVGPAELQDILSDKSACRYPASVSYIEGAGHLAVQQRPESVASCISSILVGLNTKVAGRL</sequence>
<reference evidence="2" key="1">
    <citation type="submission" date="2020-11" db="EMBL/GenBank/DDBJ databases">
        <authorList>
            <consortium name="DOE Joint Genome Institute"/>
            <person name="Ahrendt S."/>
            <person name="Riley R."/>
            <person name="Andreopoulos W."/>
            <person name="Labutti K."/>
            <person name="Pangilinan J."/>
            <person name="Ruiz-Duenas F.J."/>
            <person name="Barrasa J.M."/>
            <person name="Sanchez-Garcia M."/>
            <person name="Camarero S."/>
            <person name="Miyauchi S."/>
            <person name="Serrano A."/>
            <person name="Linde D."/>
            <person name="Babiker R."/>
            <person name="Drula E."/>
            <person name="Ayuso-Fernandez I."/>
            <person name="Pacheco R."/>
            <person name="Padilla G."/>
            <person name="Ferreira P."/>
            <person name="Barriuso J."/>
            <person name="Kellner H."/>
            <person name="Castanera R."/>
            <person name="Alfaro M."/>
            <person name="Ramirez L."/>
            <person name="Pisabarro A.G."/>
            <person name="Kuo A."/>
            <person name="Tritt A."/>
            <person name="Lipzen A."/>
            <person name="He G."/>
            <person name="Yan M."/>
            <person name="Ng V."/>
            <person name="Cullen D."/>
            <person name="Martin F."/>
            <person name="Rosso M.-N."/>
            <person name="Henrissat B."/>
            <person name="Hibbett D."/>
            <person name="Martinez A.T."/>
            <person name="Grigoriev I.V."/>
        </authorList>
    </citation>
    <scope>NUCLEOTIDE SEQUENCE</scope>
    <source>
        <strain evidence="2">CIRM-BRFM 674</strain>
    </source>
</reference>
<dbReference type="InterPro" id="IPR000073">
    <property type="entry name" value="AB_hydrolase_1"/>
</dbReference>
<keyword evidence="3" id="KW-1185">Reference proteome</keyword>
<evidence type="ECO:0000313" key="2">
    <source>
        <dbReference type="EMBL" id="KAF9472069.1"/>
    </source>
</evidence>
<organism evidence="2 3">
    <name type="scientific">Pholiota conissans</name>
    <dbReference type="NCBI Taxonomy" id="109636"/>
    <lineage>
        <taxon>Eukaryota</taxon>
        <taxon>Fungi</taxon>
        <taxon>Dikarya</taxon>
        <taxon>Basidiomycota</taxon>
        <taxon>Agaricomycotina</taxon>
        <taxon>Agaricomycetes</taxon>
        <taxon>Agaricomycetidae</taxon>
        <taxon>Agaricales</taxon>
        <taxon>Agaricineae</taxon>
        <taxon>Strophariaceae</taxon>
        <taxon>Pholiota</taxon>
    </lineage>
</organism>
<evidence type="ECO:0000259" key="1">
    <source>
        <dbReference type="Pfam" id="PF12697"/>
    </source>
</evidence>
<dbReference type="AlphaFoldDB" id="A0A9P5YMK3"/>
<proteinExistence type="predicted"/>
<accession>A0A9P5YMK3</accession>
<feature type="domain" description="AB hydrolase-1" evidence="1">
    <location>
        <begin position="41"/>
        <end position="329"/>
    </location>
</feature>
<dbReference type="Gene3D" id="3.40.50.1820">
    <property type="entry name" value="alpha/beta hydrolase"/>
    <property type="match status" value="1"/>
</dbReference>
<dbReference type="InterPro" id="IPR029058">
    <property type="entry name" value="AB_hydrolase_fold"/>
</dbReference>
<protein>
    <submittedName>
        <fullName evidence="2">Alpha/beta-hydrolase</fullName>
    </submittedName>
</protein>
<evidence type="ECO:0000313" key="3">
    <source>
        <dbReference type="Proteomes" id="UP000807469"/>
    </source>
</evidence>